<dbReference type="EMBL" id="CP067089">
    <property type="protein sequence ID" value="QQO08542.1"/>
    <property type="molecule type" value="Genomic_DNA"/>
</dbReference>
<accession>A0A7T7XLR1</accession>
<keyword evidence="7 8" id="KW-0472">Membrane</keyword>
<comment type="similarity">
    <text evidence="8">Belongs to the binding-protein-dependent transport system permease family.</text>
</comment>
<dbReference type="PANTHER" id="PTHR43357">
    <property type="entry name" value="INNER MEMBRANE ABC TRANSPORTER PERMEASE PROTEIN YDCV"/>
    <property type="match status" value="1"/>
</dbReference>
<dbReference type="PROSITE" id="PS50928">
    <property type="entry name" value="ABC_TM1"/>
    <property type="match status" value="2"/>
</dbReference>
<feature type="transmembrane region" description="Helical" evidence="8">
    <location>
        <begin position="21"/>
        <end position="45"/>
    </location>
</feature>
<dbReference type="SUPFAM" id="SSF161098">
    <property type="entry name" value="MetI-like"/>
    <property type="match status" value="2"/>
</dbReference>
<keyword evidence="5 8" id="KW-0812">Transmembrane</keyword>
<feature type="transmembrane region" description="Helical" evidence="8">
    <location>
        <begin position="401"/>
        <end position="422"/>
    </location>
</feature>
<dbReference type="InterPro" id="IPR000515">
    <property type="entry name" value="MetI-like"/>
</dbReference>
<evidence type="ECO:0000313" key="10">
    <source>
        <dbReference type="EMBL" id="QQO08542.1"/>
    </source>
</evidence>
<keyword evidence="6 8" id="KW-1133">Transmembrane helix</keyword>
<evidence type="ECO:0000256" key="8">
    <source>
        <dbReference type="RuleBase" id="RU363032"/>
    </source>
</evidence>
<dbReference type="CDD" id="cd06261">
    <property type="entry name" value="TM_PBP2"/>
    <property type="match status" value="2"/>
</dbReference>
<name>A0A7T7XLR1_9SPIR</name>
<keyword evidence="11" id="KW-1185">Reference proteome</keyword>
<dbReference type="RefSeq" id="WP_215625848.1">
    <property type="nucleotide sequence ID" value="NZ_CP067089.2"/>
</dbReference>
<dbReference type="AlphaFoldDB" id="A0A7T7XLR1"/>
<feature type="transmembrane region" description="Helical" evidence="8">
    <location>
        <begin position="222"/>
        <end position="243"/>
    </location>
</feature>
<comment type="subcellular location">
    <subcellularLocation>
        <location evidence="1">Cell inner membrane</location>
        <topology evidence="1">Multi-pass membrane protein</topology>
    </subcellularLocation>
    <subcellularLocation>
        <location evidence="8">Cell membrane</location>
        <topology evidence="8">Multi-pass membrane protein</topology>
    </subcellularLocation>
</comment>
<gene>
    <name evidence="10" type="ORF">JFL75_16630</name>
</gene>
<keyword evidence="4" id="KW-0997">Cell inner membrane</keyword>
<reference evidence="10" key="1">
    <citation type="submission" date="2021-01" db="EMBL/GenBank/DDBJ databases">
        <title>Description of Breznakiella homolactica.</title>
        <authorList>
            <person name="Song Y."/>
            <person name="Brune A."/>
        </authorList>
    </citation>
    <scope>NUCLEOTIDE SEQUENCE</scope>
    <source>
        <strain evidence="10">RmG30</strain>
    </source>
</reference>
<keyword evidence="2 8" id="KW-0813">Transport</keyword>
<feature type="transmembrane region" description="Helical" evidence="8">
    <location>
        <begin position="462"/>
        <end position="480"/>
    </location>
</feature>
<feature type="transmembrane region" description="Helical" evidence="8">
    <location>
        <begin position="434"/>
        <end position="456"/>
    </location>
</feature>
<evidence type="ECO:0000256" key="4">
    <source>
        <dbReference type="ARBA" id="ARBA00022519"/>
    </source>
</evidence>
<protein>
    <submittedName>
        <fullName evidence="10">Iron ABC transporter permease</fullName>
    </submittedName>
</protein>
<evidence type="ECO:0000256" key="2">
    <source>
        <dbReference type="ARBA" id="ARBA00022448"/>
    </source>
</evidence>
<feature type="transmembrane region" description="Helical" evidence="8">
    <location>
        <begin position="179"/>
        <end position="201"/>
    </location>
</feature>
<feature type="transmembrane region" description="Helical" evidence="8">
    <location>
        <begin position="519"/>
        <end position="539"/>
    </location>
</feature>
<feature type="transmembrane region" description="Helical" evidence="8">
    <location>
        <begin position="279"/>
        <end position="298"/>
    </location>
</feature>
<sequence>MRKTNISFNPRRLKNEIINRVRNPYIIITIIAVVILSYLIILPLFEMVMNTFRLTQQDVRRVPSASAGDFSFYYWARLLFSQASSALLWQPLLNSLFISLTVSIYSVTLGSMIAWLLVRSDLPGKKFFSLAVIIPYMLPSWCKSMAWLTVFKNARIGGRIGFLASLGIDTPNWLAYGPLPIIIVLTIHYYAYAYLLVSAALSSLNSEVEEMGEIAGATKGQILGRITLPLVLPAILSSFILTFSKTMGTFGVPAFLGMKVNYYTISTTLYSTIRQRQTATGFAIAVILILISALFIYINQKAIGSRKSYALIGGKGGRKNPLPLGKAKKPIVVFLILFIGIVVIGPIIILTIDTFMLKPGNYSFSNFSLHYWIGASDQTIYEGESGILVNPRFLRTLFNTLALVGVTSLIASFCGQIVGYIISRGRGKISGKFLEQLVFIPYLIPSIAFGALYLSMFAMPRLFIPSLYGTFALLVLVCVVKNLPFSCRAGISTMMQVSVELEEAAAIPGASFLRRFTRIVFPLSRSGFISGFILIFISVMKELDLIIILITPQLATLPYMAFQYSNENMFPYSNAIAVLMFLIVLVTYLITYLSGKADITRSMGA</sequence>
<dbReference type="Gene3D" id="1.10.3720.10">
    <property type="entry name" value="MetI-like"/>
    <property type="match status" value="2"/>
</dbReference>
<feature type="domain" description="ABC transmembrane type-1" evidence="9">
    <location>
        <begin position="92"/>
        <end position="299"/>
    </location>
</feature>
<dbReference type="GO" id="GO:0005886">
    <property type="term" value="C:plasma membrane"/>
    <property type="evidence" value="ECO:0007669"/>
    <property type="project" value="UniProtKB-SubCell"/>
</dbReference>
<feature type="transmembrane region" description="Helical" evidence="8">
    <location>
        <begin position="331"/>
        <end position="352"/>
    </location>
</feature>
<evidence type="ECO:0000259" key="9">
    <source>
        <dbReference type="PROSITE" id="PS50928"/>
    </source>
</evidence>
<feature type="transmembrane region" description="Helical" evidence="8">
    <location>
        <begin position="574"/>
        <end position="593"/>
    </location>
</feature>
<evidence type="ECO:0000256" key="3">
    <source>
        <dbReference type="ARBA" id="ARBA00022475"/>
    </source>
</evidence>
<feature type="transmembrane region" description="Helical" evidence="8">
    <location>
        <begin position="96"/>
        <end position="118"/>
    </location>
</feature>
<keyword evidence="3" id="KW-1003">Cell membrane</keyword>
<dbReference type="KEGG" id="bhc:JFL75_16630"/>
<dbReference type="PANTHER" id="PTHR43357:SF4">
    <property type="entry name" value="INNER MEMBRANE ABC TRANSPORTER PERMEASE PROTEIN YDCV"/>
    <property type="match status" value="1"/>
</dbReference>
<feature type="domain" description="ABC transmembrane type-1" evidence="9">
    <location>
        <begin position="397"/>
        <end position="591"/>
    </location>
</feature>
<feature type="transmembrane region" description="Helical" evidence="8">
    <location>
        <begin position="130"/>
        <end position="150"/>
    </location>
</feature>
<evidence type="ECO:0000256" key="7">
    <source>
        <dbReference type="ARBA" id="ARBA00023136"/>
    </source>
</evidence>
<proteinExistence type="inferred from homology"/>
<evidence type="ECO:0000313" key="11">
    <source>
        <dbReference type="Proteomes" id="UP000595917"/>
    </source>
</evidence>
<evidence type="ECO:0000256" key="6">
    <source>
        <dbReference type="ARBA" id="ARBA00022989"/>
    </source>
</evidence>
<evidence type="ECO:0000256" key="5">
    <source>
        <dbReference type="ARBA" id="ARBA00022692"/>
    </source>
</evidence>
<organism evidence="10 11">
    <name type="scientific">Breznakiella homolactica</name>
    <dbReference type="NCBI Taxonomy" id="2798577"/>
    <lineage>
        <taxon>Bacteria</taxon>
        <taxon>Pseudomonadati</taxon>
        <taxon>Spirochaetota</taxon>
        <taxon>Spirochaetia</taxon>
        <taxon>Spirochaetales</taxon>
        <taxon>Breznakiellaceae</taxon>
        <taxon>Breznakiella</taxon>
    </lineage>
</organism>
<dbReference type="Pfam" id="PF00528">
    <property type="entry name" value="BPD_transp_1"/>
    <property type="match status" value="2"/>
</dbReference>
<evidence type="ECO:0000256" key="1">
    <source>
        <dbReference type="ARBA" id="ARBA00004429"/>
    </source>
</evidence>
<dbReference type="Proteomes" id="UP000595917">
    <property type="component" value="Chromosome"/>
</dbReference>
<dbReference type="InterPro" id="IPR035906">
    <property type="entry name" value="MetI-like_sf"/>
</dbReference>
<dbReference type="GO" id="GO:0055085">
    <property type="term" value="P:transmembrane transport"/>
    <property type="evidence" value="ECO:0007669"/>
    <property type="project" value="InterPro"/>
</dbReference>